<evidence type="ECO:0000313" key="4">
    <source>
        <dbReference type="EMBL" id="QHT38689.1"/>
    </source>
</evidence>
<dbReference type="Pfam" id="PF00535">
    <property type="entry name" value="Glycos_transf_2"/>
    <property type="match status" value="1"/>
</dbReference>
<feature type="compositionally biased region" description="Polar residues" evidence="1">
    <location>
        <begin position="13"/>
        <end position="27"/>
    </location>
</feature>
<dbReference type="PANTHER" id="PTHR21713">
    <property type="entry name" value="NASCENT POLYPEPTIDE ASSOCIATED COMPLEX ALPHA SUBUNIT-RELATED"/>
    <property type="match status" value="1"/>
</dbReference>
<evidence type="ECO:0000259" key="3">
    <source>
        <dbReference type="Pfam" id="PF19026"/>
    </source>
</evidence>
<reference evidence="4" key="1">
    <citation type="journal article" date="2020" name="Nature">
        <title>Giant virus diversity and host interactions through global metagenomics.</title>
        <authorList>
            <person name="Schulz F."/>
            <person name="Roux S."/>
            <person name="Paez-Espino D."/>
            <person name="Jungbluth S."/>
            <person name="Walsh D.A."/>
            <person name="Denef V.J."/>
            <person name="McMahon K.D."/>
            <person name="Konstantinidis K.T."/>
            <person name="Eloe-Fadrosh E.A."/>
            <person name="Kyrpides N.C."/>
            <person name="Woyke T."/>
        </authorList>
    </citation>
    <scope>NUCLEOTIDE SEQUENCE</scope>
    <source>
        <strain evidence="4">GVMAG-S-ERX556106-38</strain>
    </source>
</reference>
<dbReference type="CDD" id="cd14278">
    <property type="entry name" value="UBA_NAC_like"/>
    <property type="match status" value="4"/>
</dbReference>
<dbReference type="CDD" id="cd00761">
    <property type="entry name" value="Glyco_tranf_GTA_type"/>
    <property type="match status" value="1"/>
</dbReference>
<feature type="compositionally biased region" description="Basic residues" evidence="1">
    <location>
        <begin position="1"/>
        <end position="12"/>
    </location>
</feature>
<feature type="domain" description="Nascent polypeptide-associated complex subunit alpha-like UBA" evidence="3">
    <location>
        <begin position="778"/>
        <end position="816"/>
    </location>
</feature>
<feature type="region of interest" description="Disordered" evidence="1">
    <location>
        <begin position="848"/>
        <end position="868"/>
    </location>
</feature>
<dbReference type="AlphaFoldDB" id="A0A6C0FDP3"/>
<dbReference type="InterPro" id="IPR029044">
    <property type="entry name" value="Nucleotide-diphossugar_trans"/>
</dbReference>
<name>A0A6C0FDP3_9ZZZZ</name>
<dbReference type="InterPro" id="IPR001173">
    <property type="entry name" value="Glyco_trans_2-like"/>
</dbReference>
<evidence type="ECO:0000256" key="1">
    <source>
        <dbReference type="SAM" id="MobiDB-lite"/>
    </source>
</evidence>
<protein>
    <submittedName>
        <fullName evidence="4">Uncharacterized protein</fullName>
    </submittedName>
</protein>
<organism evidence="4">
    <name type="scientific">viral metagenome</name>
    <dbReference type="NCBI Taxonomy" id="1070528"/>
    <lineage>
        <taxon>unclassified sequences</taxon>
        <taxon>metagenomes</taxon>
        <taxon>organismal metagenomes</taxon>
    </lineage>
</organism>
<dbReference type="SUPFAM" id="SSF53448">
    <property type="entry name" value="Nucleotide-diphospho-sugar transferases"/>
    <property type="match status" value="1"/>
</dbReference>
<feature type="compositionally biased region" description="Basic and acidic residues" evidence="1">
    <location>
        <begin position="848"/>
        <end position="859"/>
    </location>
</feature>
<dbReference type="GO" id="GO:0005854">
    <property type="term" value="C:nascent polypeptide-associated complex"/>
    <property type="evidence" value="ECO:0007669"/>
    <property type="project" value="InterPro"/>
</dbReference>
<evidence type="ECO:0000259" key="2">
    <source>
        <dbReference type="Pfam" id="PF00535"/>
    </source>
</evidence>
<dbReference type="Pfam" id="PF19026">
    <property type="entry name" value="UBA_HYPK"/>
    <property type="match status" value="1"/>
</dbReference>
<dbReference type="InterPro" id="IPR016641">
    <property type="entry name" value="EGD2/NACA0like"/>
</dbReference>
<dbReference type="InterPro" id="IPR044034">
    <property type="entry name" value="NAC-like_UBA"/>
</dbReference>
<proteinExistence type="predicted"/>
<dbReference type="EMBL" id="MN738833">
    <property type="protein sequence ID" value="QHT38689.1"/>
    <property type="molecule type" value="Genomic_DNA"/>
</dbReference>
<accession>A0A6C0FDP3</accession>
<feature type="domain" description="Glycosyltransferase 2-like" evidence="2">
    <location>
        <begin position="38"/>
        <end position="148"/>
    </location>
</feature>
<dbReference type="Gene3D" id="3.90.550.10">
    <property type="entry name" value="Spore Coat Polysaccharide Biosynthesis Protein SpsA, Chain A"/>
    <property type="match status" value="1"/>
</dbReference>
<feature type="region of interest" description="Disordered" evidence="1">
    <location>
        <begin position="1"/>
        <end position="27"/>
    </location>
</feature>
<dbReference type="Gene3D" id="1.10.8.10">
    <property type="entry name" value="DNA helicase RuvA subunit, C-terminal domain"/>
    <property type="match status" value="4"/>
</dbReference>
<sequence length="1061" mass="121007">MGKKTNKGKGKSHAQSGNKQIHSTNKSGGEYDHLPFVSICTPTFNRRPFWPMAIKCFEDYTYPKERMEWIIVDDGSDPIEDLVKHIPQVKYYREEKQMILGRKRNYMHEKTKGDIIIYQDDDDYYPPERVSHAVEKLMADPNVIAGGSSILFLYFKHIQQMFRFGPYGKNHSTAGTFAFKRKLLSMSKYDDFKALAEEKDFLKDYTIPFVQFDPLKTILVFSHNHNTFDKKELLQQGKDGITPTQRPDNHVKVEDFVKSPEIYDFFMKDIDGILDKYEPGKVENKPEVLQQMKNITEVRKQEQARLEEMHYKAMQDNMVKEALNNIESEKKDIQHKMYLMTMVNKKLIEKMKKMNEVINNMQLDEDTLNTINQAETLEEPPSVEVRELKIQLKQSDYHTTYNSDFVGSLLDFINGNTRIVGTLRVNDKFDVKMELPEQVCQYEYMPHVSKISENDNIQNVINYHINARNGSLATKSNYSSNPAINNNVSSNIDISPDDIKTVMEQAECNEPTATKALFNENNDVISAIMNIDNYTCDSFEKPVNNANTANVEISQEDIKTVMEQAECNEPTATKALFNENNDVISAIMNIDNYTCDSFEKPVNNANTANVEISQEDIKTVMEQAECNEPTATKALFNENNDVISAIMNIDNYTCDSFTPSNNSNAGQPNNTQSMQISSVHLEKLLTTHPQYFDITRDSTGRVTAANIKSELFQGVIDSLGKLGIAIDAQQVMPFLFNFDLDEEKTVQHIYQEALKEYPQLAELAKASRQTNENNSTGIQVDPEDITTIMEQTNCTKHVAIKALISENNDAISAIMNIDKYNNSDLVDTGFIAADNIIHKTDDLTSENKILDSKDQSNEKNEDEDEDKAEGIILDGRKYNELTAPEQLIVDRIRLLSLYKEISIFHAKTAYYNENMDIHQAMKNYTKYLHLTPIDKPDHCNNIGQVLIQVNAPIEEIKKFLIVNNGNIAPSTTQLAAIYDNNDTQESNVAEDVCNQEYIDIVRSITLCNEETARNALTQTKGNVRECIIDNNISKYLITTDEPVSTESVDMLIGEEENEERA</sequence>